<reference evidence="4 5" key="1">
    <citation type="submission" date="2020-08" db="EMBL/GenBank/DDBJ databases">
        <title>A Genomic Blueprint of the Chicken Gut Microbiome.</title>
        <authorList>
            <person name="Gilroy R."/>
            <person name="Ravi A."/>
            <person name="Getino M."/>
            <person name="Pursley I."/>
            <person name="Horton D.L."/>
            <person name="Alikhan N.-F."/>
            <person name="Baker D."/>
            <person name="Gharbi K."/>
            <person name="Hall N."/>
            <person name="Watson M."/>
            <person name="Adriaenssens E.M."/>
            <person name="Foster-Nyarko E."/>
            <person name="Jarju S."/>
            <person name="Secka A."/>
            <person name="Antonio M."/>
            <person name="Oren A."/>
            <person name="Chaudhuri R."/>
            <person name="La Ragione R.M."/>
            <person name="Hildebrand F."/>
            <person name="Pallen M.J."/>
        </authorList>
    </citation>
    <scope>NUCLEOTIDE SEQUENCE [LARGE SCALE GENOMIC DNA]</scope>
    <source>
        <strain evidence="4 5">Sa1CVN1</strain>
    </source>
</reference>
<comment type="caution">
    <text evidence="4">The sequence shown here is derived from an EMBL/GenBank/DDBJ whole genome shotgun (WGS) entry which is preliminary data.</text>
</comment>
<sequence length="155" mass="17733">MKRILFVCLGNICRSAAAEEIMRTYLKQEGLEMEIEVDSAGISGYHEGDLADPRMRMHASRRGYQITHHSRPVRTDDFYNFDWILGMDDANIDALREKAPDVETERKIGRMTDFCQTKVADYVPDPYYGGAQGFENVLDILEDACKGLLNHIRNL</sequence>
<dbReference type="PANTHER" id="PTHR47439">
    <property type="entry name" value="LOW MOLECULAR WEIGHT PHOSPHOTYROSINE PROTEIN PHOSPHATASE-RELATED"/>
    <property type="match status" value="1"/>
</dbReference>
<proteinExistence type="inferred from homology"/>
<dbReference type="Pfam" id="PF01451">
    <property type="entry name" value="LMWPc"/>
    <property type="match status" value="1"/>
</dbReference>
<dbReference type="EMBL" id="JACSPP010000046">
    <property type="protein sequence ID" value="MBD8041288.1"/>
    <property type="molecule type" value="Genomic_DNA"/>
</dbReference>
<keyword evidence="5" id="KW-1185">Reference proteome</keyword>
<dbReference type="CDD" id="cd16343">
    <property type="entry name" value="LMWPTP"/>
    <property type="match status" value="1"/>
</dbReference>
<dbReference type="RefSeq" id="WP_022040446.1">
    <property type="nucleotide sequence ID" value="NZ_JACSPP010000046.1"/>
</dbReference>
<dbReference type="SMART" id="SM00226">
    <property type="entry name" value="LMWPc"/>
    <property type="match status" value="1"/>
</dbReference>
<comment type="similarity">
    <text evidence="1">Belongs to the low molecular weight phosphotyrosine protein phosphatase family.</text>
</comment>
<dbReference type="SUPFAM" id="SSF52788">
    <property type="entry name" value="Phosphotyrosine protein phosphatases I"/>
    <property type="match status" value="1"/>
</dbReference>
<gene>
    <name evidence="4" type="ORF">H9625_12745</name>
</gene>
<dbReference type="Proteomes" id="UP000620874">
    <property type="component" value="Unassembled WGS sequence"/>
</dbReference>
<evidence type="ECO:0000313" key="4">
    <source>
        <dbReference type="EMBL" id="MBD8041288.1"/>
    </source>
</evidence>
<organism evidence="4 5">
    <name type="scientific">Phocaeicola intestinalis</name>
    <dbReference type="NCBI Taxonomy" id="2762212"/>
    <lineage>
        <taxon>Bacteria</taxon>
        <taxon>Pseudomonadati</taxon>
        <taxon>Bacteroidota</taxon>
        <taxon>Bacteroidia</taxon>
        <taxon>Bacteroidales</taxon>
        <taxon>Bacteroidaceae</taxon>
        <taxon>Phocaeicola</taxon>
    </lineage>
</organism>
<accession>A0ABR8YAU7</accession>
<dbReference type="InterPro" id="IPR023485">
    <property type="entry name" value="Ptyr_pPase"/>
</dbReference>
<dbReference type="InterPro" id="IPR052995">
    <property type="entry name" value="LMW-PTP"/>
</dbReference>
<evidence type="ECO:0000313" key="5">
    <source>
        <dbReference type="Proteomes" id="UP000620874"/>
    </source>
</evidence>
<name>A0ABR8YAU7_9BACT</name>
<keyword evidence="2" id="KW-0378">Hydrolase</keyword>
<dbReference type="InterPro" id="IPR036196">
    <property type="entry name" value="Ptyr_pPase_sf"/>
</dbReference>
<dbReference type="PANTHER" id="PTHR47439:SF1">
    <property type="entry name" value="ACID PHOSPHATASE"/>
    <property type="match status" value="1"/>
</dbReference>
<dbReference type="Gene3D" id="3.40.50.2300">
    <property type="match status" value="1"/>
</dbReference>
<protein>
    <submittedName>
        <fullName evidence="4">Low molecular weight phosphotyrosine protein phosphatase</fullName>
    </submittedName>
</protein>
<evidence type="ECO:0000256" key="1">
    <source>
        <dbReference type="ARBA" id="ARBA00011063"/>
    </source>
</evidence>
<dbReference type="InterPro" id="IPR017867">
    <property type="entry name" value="Tyr_phospatase_low_mol_wt"/>
</dbReference>
<evidence type="ECO:0000256" key="2">
    <source>
        <dbReference type="ARBA" id="ARBA00022801"/>
    </source>
</evidence>
<evidence type="ECO:0000259" key="3">
    <source>
        <dbReference type="SMART" id="SM00226"/>
    </source>
</evidence>
<dbReference type="PRINTS" id="PR00719">
    <property type="entry name" value="LMWPTPASE"/>
</dbReference>
<feature type="domain" description="Phosphotyrosine protein phosphatase I" evidence="3">
    <location>
        <begin position="2"/>
        <end position="151"/>
    </location>
</feature>